<organism evidence="3 4">
    <name type="scientific">Stakelama sediminis</name>
    <dbReference type="NCBI Taxonomy" id="463200"/>
    <lineage>
        <taxon>Bacteria</taxon>
        <taxon>Pseudomonadati</taxon>
        <taxon>Pseudomonadota</taxon>
        <taxon>Alphaproteobacteria</taxon>
        <taxon>Sphingomonadales</taxon>
        <taxon>Sphingomonadaceae</taxon>
        <taxon>Stakelama</taxon>
    </lineage>
</organism>
<evidence type="ECO:0000256" key="1">
    <source>
        <dbReference type="ARBA" id="ARBA00022801"/>
    </source>
</evidence>
<protein>
    <submittedName>
        <fullName evidence="3">Acetyl esterase/lipase</fullName>
    </submittedName>
</protein>
<dbReference type="PANTHER" id="PTHR48081:SF8">
    <property type="entry name" value="ALPHA_BETA HYDROLASE FOLD-3 DOMAIN-CONTAINING PROTEIN-RELATED"/>
    <property type="match status" value="1"/>
</dbReference>
<evidence type="ECO:0000313" key="4">
    <source>
        <dbReference type="Proteomes" id="UP000554342"/>
    </source>
</evidence>
<name>A0A840YYH0_9SPHN</name>
<dbReference type="SUPFAM" id="SSF53474">
    <property type="entry name" value="alpha/beta-Hydrolases"/>
    <property type="match status" value="1"/>
</dbReference>
<dbReference type="EMBL" id="JACIJI010000002">
    <property type="protein sequence ID" value="MBB5718693.1"/>
    <property type="molecule type" value="Genomic_DNA"/>
</dbReference>
<dbReference type="PROSITE" id="PS51318">
    <property type="entry name" value="TAT"/>
    <property type="match status" value="1"/>
</dbReference>
<dbReference type="PANTHER" id="PTHR48081">
    <property type="entry name" value="AB HYDROLASE SUPERFAMILY PROTEIN C4A8.06C"/>
    <property type="match status" value="1"/>
</dbReference>
<proteinExistence type="predicted"/>
<feature type="domain" description="Alpha/beta hydrolase fold-3" evidence="2">
    <location>
        <begin position="117"/>
        <end position="325"/>
    </location>
</feature>
<dbReference type="Proteomes" id="UP000554342">
    <property type="component" value="Unassembled WGS sequence"/>
</dbReference>
<keyword evidence="1" id="KW-0378">Hydrolase</keyword>
<dbReference type="Gene3D" id="3.40.50.1820">
    <property type="entry name" value="alpha/beta hydrolase"/>
    <property type="match status" value="1"/>
</dbReference>
<dbReference type="InterPro" id="IPR050300">
    <property type="entry name" value="GDXG_lipolytic_enzyme"/>
</dbReference>
<dbReference type="InterPro" id="IPR029058">
    <property type="entry name" value="AB_hydrolase_fold"/>
</dbReference>
<keyword evidence="4" id="KW-1185">Reference proteome</keyword>
<gene>
    <name evidence="3" type="ORF">FHR23_001616</name>
</gene>
<dbReference type="Pfam" id="PF07859">
    <property type="entry name" value="Abhydrolase_3"/>
    <property type="match status" value="1"/>
</dbReference>
<dbReference type="GO" id="GO:0016787">
    <property type="term" value="F:hydrolase activity"/>
    <property type="evidence" value="ECO:0007669"/>
    <property type="project" value="UniProtKB-KW"/>
</dbReference>
<accession>A0A840YYH0</accession>
<sequence>MPEFTRRDIARGVALLGTMATLGDGSPLFAEALDAKTKAALALVNPELLSIARKEAAWRNGPPLTKNYLNIRKQIDGSVAPPLPDIPFAKHSIPVGKGIPDVIIYVINAGGTKRPAILHTHGGGFVLGSARSEIRPKQEMAKALDCTIVTVDYALAPEATYRVSVEQNYAALKWLYDHAATLGVDRKRIAVMGESAGGGHAALLAIVARDRGEVPVMFQCLIYPMLDDRTGSTRMPPPGIGVIGWDVPANVFGWRSFLGQQPGTATVPVTAVPARTKSLAGLPPAFIGVGSIDLFVDEDITYAKRLIDDAVATELHIVPGAFHGFDGAGADTSIAKQFTHAKMNALRRAFGEQSV</sequence>
<comment type="caution">
    <text evidence="3">The sequence shown here is derived from an EMBL/GenBank/DDBJ whole genome shotgun (WGS) entry which is preliminary data.</text>
</comment>
<dbReference type="InterPro" id="IPR013094">
    <property type="entry name" value="AB_hydrolase_3"/>
</dbReference>
<reference evidence="3 4" key="1">
    <citation type="submission" date="2020-08" db="EMBL/GenBank/DDBJ databases">
        <title>Genomic Encyclopedia of Type Strains, Phase IV (KMG-IV): sequencing the most valuable type-strain genomes for metagenomic binning, comparative biology and taxonomic classification.</title>
        <authorList>
            <person name="Goeker M."/>
        </authorList>
    </citation>
    <scope>NUCLEOTIDE SEQUENCE [LARGE SCALE GENOMIC DNA]</scope>
    <source>
        <strain evidence="3 4">DSM 27203</strain>
    </source>
</reference>
<dbReference type="RefSeq" id="WP_184002669.1">
    <property type="nucleotide sequence ID" value="NZ_BAABIF010000013.1"/>
</dbReference>
<evidence type="ECO:0000259" key="2">
    <source>
        <dbReference type="Pfam" id="PF07859"/>
    </source>
</evidence>
<evidence type="ECO:0000313" key="3">
    <source>
        <dbReference type="EMBL" id="MBB5718693.1"/>
    </source>
</evidence>
<dbReference type="AlphaFoldDB" id="A0A840YYH0"/>
<dbReference type="InterPro" id="IPR006311">
    <property type="entry name" value="TAT_signal"/>
</dbReference>